<protein>
    <recommendedName>
        <fullName evidence="3">DUF218 domain-containing protein</fullName>
    </recommendedName>
</protein>
<dbReference type="GO" id="GO:0000270">
    <property type="term" value="P:peptidoglycan metabolic process"/>
    <property type="evidence" value="ECO:0007669"/>
    <property type="project" value="TreeGrafter"/>
</dbReference>
<dbReference type="GO" id="GO:0005886">
    <property type="term" value="C:plasma membrane"/>
    <property type="evidence" value="ECO:0007669"/>
    <property type="project" value="TreeGrafter"/>
</dbReference>
<dbReference type="Pfam" id="PF02698">
    <property type="entry name" value="DUF218"/>
    <property type="match status" value="1"/>
</dbReference>
<sequence>MRKPFTNHIQVKTIAAIAVGLALSFQSLAAPTITPPQANYSDYVSQRQTVDLLVNEALQAFKNPSRVSDAGFTGKLPSNLEIVAQKLLQAHKLEPYRVDLLFSAASAYIYNNNVDKALEIYRDILEVAPDDIDALIYLSAWSRFAGKTQDSEKYLAQLNELNVNKAQELSEFYKVIDRVTTMPITDNLSPELQKKLRESQEGTAIVTLGYALNPDGSMHDILIKRLEKTLQIANELPSAIILVTGGVPQNNKTEGKLMADWLIKQGVDKTRIYQDNYARTTVENALYSRYALAKHRIKDTVLISSGSHIRRADAIFTLASWETGPRNIQFYGIVALDKPLEELQKVNQKDIQGIYRDGLKALGLWSFRSYPLEER</sequence>
<feature type="signal peptide" evidence="2">
    <location>
        <begin position="1"/>
        <end position="29"/>
    </location>
</feature>
<feature type="chain" id="PRO_5008595809" description="DUF218 domain-containing protein" evidence="2">
    <location>
        <begin position="30"/>
        <end position="375"/>
    </location>
</feature>
<evidence type="ECO:0000256" key="2">
    <source>
        <dbReference type="SAM" id="SignalP"/>
    </source>
</evidence>
<dbReference type="CDD" id="cd06259">
    <property type="entry name" value="YdcF-like"/>
    <property type="match status" value="1"/>
</dbReference>
<dbReference type="PATRIC" id="fig|1354272.4.peg.269"/>
<dbReference type="InterPro" id="IPR011990">
    <property type="entry name" value="TPR-like_helical_dom_sf"/>
</dbReference>
<reference evidence="4 5" key="1">
    <citation type="submission" date="2016-04" db="EMBL/GenBank/DDBJ databases">
        <title>ATOL: Assembling a taxonomically balanced genome-scale reconstruction of the evolutionary history of the Enterobacteriaceae.</title>
        <authorList>
            <person name="Plunkett G.III."/>
            <person name="Neeno-Eckwall E.C."/>
            <person name="Glasner J.D."/>
            <person name="Perna N.T."/>
        </authorList>
    </citation>
    <scope>NUCLEOTIDE SEQUENCE [LARGE SCALE GENOMIC DNA]</scope>
    <source>
        <strain evidence="4 5">ATCC 35613</strain>
    </source>
</reference>
<dbReference type="SUPFAM" id="SSF48452">
    <property type="entry name" value="TPR-like"/>
    <property type="match status" value="1"/>
</dbReference>
<accession>A0A1B7K3U6</accession>
<dbReference type="Gene3D" id="1.25.40.10">
    <property type="entry name" value="Tetratricopeptide repeat domain"/>
    <property type="match status" value="1"/>
</dbReference>
<feature type="domain" description="DUF218" evidence="3">
    <location>
        <begin position="204"/>
        <end position="321"/>
    </location>
</feature>
<evidence type="ECO:0000256" key="1">
    <source>
        <dbReference type="PROSITE-ProRule" id="PRU00339"/>
    </source>
</evidence>
<name>A0A1B7K3U6_9GAMM</name>
<dbReference type="InterPro" id="IPR014729">
    <property type="entry name" value="Rossmann-like_a/b/a_fold"/>
</dbReference>
<dbReference type="Gene3D" id="3.40.50.620">
    <property type="entry name" value="HUPs"/>
    <property type="match status" value="1"/>
</dbReference>
<dbReference type="InterPro" id="IPR051599">
    <property type="entry name" value="Cell_Envelope_Assoc"/>
</dbReference>
<proteinExistence type="predicted"/>
<dbReference type="InterPro" id="IPR019734">
    <property type="entry name" value="TPR_rpt"/>
</dbReference>
<dbReference type="Proteomes" id="UP000078224">
    <property type="component" value="Unassembled WGS sequence"/>
</dbReference>
<dbReference type="RefSeq" id="WP_068907186.1">
    <property type="nucleotide sequence ID" value="NZ_LXEW01000008.1"/>
</dbReference>
<dbReference type="PANTHER" id="PTHR30336:SF4">
    <property type="entry name" value="ENVELOPE BIOGENESIS FACTOR ELYC"/>
    <property type="match status" value="1"/>
</dbReference>
<gene>
    <name evidence="4" type="ORF">M998_0258</name>
</gene>
<dbReference type="InterPro" id="IPR003848">
    <property type="entry name" value="DUF218"/>
</dbReference>
<dbReference type="AlphaFoldDB" id="A0A1B7K3U6"/>
<keyword evidence="1" id="KW-0802">TPR repeat</keyword>
<dbReference type="OrthoDB" id="3289889at2"/>
<comment type="caution">
    <text evidence="4">The sequence shown here is derived from an EMBL/GenBank/DDBJ whole genome shotgun (WGS) entry which is preliminary data.</text>
</comment>
<evidence type="ECO:0000259" key="3">
    <source>
        <dbReference type="Pfam" id="PF02698"/>
    </source>
</evidence>
<feature type="repeat" description="TPR" evidence="1">
    <location>
        <begin position="98"/>
        <end position="131"/>
    </location>
</feature>
<keyword evidence="5" id="KW-1185">Reference proteome</keyword>
<evidence type="ECO:0000313" key="5">
    <source>
        <dbReference type="Proteomes" id="UP000078224"/>
    </source>
</evidence>
<dbReference type="GO" id="GO:0043164">
    <property type="term" value="P:Gram-negative-bacterium-type cell wall biogenesis"/>
    <property type="evidence" value="ECO:0007669"/>
    <property type="project" value="TreeGrafter"/>
</dbReference>
<dbReference type="PANTHER" id="PTHR30336">
    <property type="entry name" value="INNER MEMBRANE PROTEIN, PROBABLE PERMEASE"/>
    <property type="match status" value="1"/>
</dbReference>
<organism evidence="4 5">
    <name type="scientific">Providencia heimbachae ATCC 35613</name>
    <dbReference type="NCBI Taxonomy" id="1354272"/>
    <lineage>
        <taxon>Bacteria</taxon>
        <taxon>Pseudomonadati</taxon>
        <taxon>Pseudomonadota</taxon>
        <taxon>Gammaproteobacteria</taxon>
        <taxon>Enterobacterales</taxon>
        <taxon>Morganellaceae</taxon>
        <taxon>Providencia</taxon>
    </lineage>
</organism>
<dbReference type="PROSITE" id="PS50005">
    <property type="entry name" value="TPR"/>
    <property type="match status" value="1"/>
</dbReference>
<keyword evidence="2" id="KW-0732">Signal</keyword>
<dbReference type="EMBL" id="LXEW01000008">
    <property type="protein sequence ID" value="OAT54714.1"/>
    <property type="molecule type" value="Genomic_DNA"/>
</dbReference>
<evidence type="ECO:0000313" key="4">
    <source>
        <dbReference type="EMBL" id="OAT54714.1"/>
    </source>
</evidence>